<reference evidence="2" key="1">
    <citation type="submission" date="2022-07" db="EMBL/GenBank/DDBJ databases">
        <authorList>
            <person name="Macas J."/>
            <person name="Novak P."/>
            <person name="Neumann P."/>
        </authorList>
    </citation>
    <scope>NUCLEOTIDE SEQUENCE</scope>
</reference>
<accession>A0A9P1EM81</accession>
<feature type="domain" description="Retrovirus-related Pol polyprotein from transposon TNT 1-94-like beta-barrel" evidence="1">
    <location>
        <begin position="1"/>
        <end position="64"/>
    </location>
</feature>
<organism evidence="2 3">
    <name type="scientific">Cuscuta europaea</name>
    <name type="common">European dodder</name>
    <dbReference type="NCBI Taxonomy" id="41803"/>
    <lineage>
        <taxon>Eukaryota</taxon>
        <taxon>Viridiplantae</taxon>
        <taxon>Streptophyta</taxon>
        <taxon>Embryophyta</taxon>
        <taxon>Tracheophyta</taxon>
        <taxon>Spermatophyta</taxon>
        <taxon>Magnoliopsida</taxon>
        <taxon>eudicotyledons</taxon>
        <taxon>Gunneridae</taxon>
        <taxon>Pentapetalae</taxon>
        <taxon>asterids</taxon>
        <taxon>lamiids</taxon>
        <taxon>Solanales</taxon>
        <taxon>Convolvulaceae</taxon>
        <taxon>Cuscuteae</taxon>
        <taxon>Cuscuta</taxon>
        <taxon>Cuscuta subgen. Cuscuta</taxon>
    </lineage>
</organism>
<dbReference type="AlphaFoldDB" id="A0A9P1EM81"/>
<keyword evidence="3" id="KW-1185">Reference proteome</keyword>
<protein>
    <recommendedName>
        <fullName evidence="1">Retrovirus-related Pol polyprotein from transposon TNT 1-94-like beta-barrel domain-containing protein</fullName>
    </recommendedName>
</protein>
<gene>
    <name evidence="2" type="ORF">CEURO_LOCUS20888</name>
</gene>
<dbReference type="Proteomes" id="UP001152484">
    <property type="component" value="Unassembled WGS sequence"/>
</dbReference>
<comment type="caution">
    <text evidence="2">The sequence shown here is derived from an EMBL/GenBank/DDBJ whole genome shotgun (WGS) entry which is preliminary data.</text>
</comment>
<dbReference type="Pfam" id="PF22936">
    <property type="entry name" value="Pol_BBD"/>
    <property type="match status" value="1"/>
</dbReference>
<evidence type="ECO:0000313" key="2">
    <source>
        <dbReference type="EMBL" id="CAH9115685.1"/>
    </source>
</evidence>
<evidence type="ECO:0000313" key="3">
    <source>
        <dbReference type="Proteomes" id="UP001152484"/>
    </source>
</evidence>
<dbReference type="InterPro" id="IPR054722">
    <property type="entry name" value="PolX-like_BBD"/>
</dbReference>
<name>A0A9P1EM81_CUSEU</name>
<dbReference type="EMBL" id="CAMAPE010000068">
    <property type="protein sequence ID" value="CAH9115685.1"/>
    <property type="molecule type" value="Genomic_DNA"/>
</dbReference>
<evidence type="ECO:0000259" key="1">
    <source>
        <dbReference type="Pfam" id="PF22936"/>
    </source>
</evidence>
<sequence>MTNNSSKLLYVNPLKQTSIHTANRGVAPAIGEGPTKVSSYMNLDIVLVVPSLSSNLLSVSQIREALNCCVGFSPNECIFIVWRVGDSSDSWLWYSTGKVVLSRRTSSRSSSSYWNKSGK</sequence>
<proteinExistence type="predicted"/>